<dbReference type="NCBIfam" id="TIGR01593">
    <property type="entry name" value="holin_tox_secr"/>
    <property type="match status" value="1"/>
</dbReference>
<organism evidence="5 7">
    <name type="scientific">Alkalithermobacter thermoalcaliphilus JW-YL-7 = DSM 7308</name>
    <dbReference type="NCBI Taxonomy" id="1121328"/>
    <lineage>
        <taxon>Bacteria</taxon>
        <taxon>Bacillati</taxon>
        <taxon>Bacillota</taxon>
        <taxon>Clostridia</taxon>
        <taxon>Peptostreptococcales</taxon>
        <taxon>Tepidibacteraceae</taxon>
        <taxon>Alkalithermobacter</taxon>
    </lineage>
</organism>
<evidence type="ECO:0000256" key="2">
    <source>
        <dbReference type="ARBA" id="ARBA00022692"/>
    </source>
</evidence>
<dbReference type="PATRIC" id="fig|1121328.3.peg.1087"/>
<dbReference type="Proteomes" id="UP000092605">
    <property type="component" value="Unassembled WGS sequence"/>
</dbReference>
<name>A0A150FQZ1_CLOPD</name>
<evidence type="ECO:0000313" key="7">
    <source>
        <dbReference type="Proteomes" id="UP000092605"/>
    </source>
</evidence>
<evidence type="ECO:0000313" key="6">
    <source>
        <dbReference type="EMBL" id="SHL13992.1"/>
    </source>
</evidence>
<comment type="caution">
    <text evidence="5">The sequence shown here is derived from an EMBL/GenBank/DDBJ whole genome shotgun (WGS) entry which is preliminary data.</text>
</comment>
<dbReference type="AlphaFoldDB" id="A0A150FQZ1"/>
<dbReference type="STRING" id="1121328.JWYL7_1077"/>
<evidence type="ECO:0000256" key="4">
    <source>
        <dbReference type="ARBA" id="ARBA00023136"/>
    </source>
</evidence>
<dbReference type="EMBL" id="FRBG01000012">
    <property type="protein sequence ID" value="SHL13992.1"/>
    <property type="molecule type" value="Genomic_DNA"/>
</dbReference>
<keyword evidence="8" id="KW-1185">Reference proteome</keyword>
<reference evidence="6 8" key="2">
    <citation type="submission" date="2016-11" db="EMBL/GenBank/DDBJ databases">
        <authorList>
            <person name="Varghese N."/>
            <person name="Submissions S."/>
        </authorList>
    </citation>
    <scope>NUCLEOTIDE SEQUENCE [LARGE SCALE GENOMIC DNA]</scope>
    <source>
        <strain evidence="6 8">DSM 7308</strain>
    </source>
</reference>
<dbReference type="OrthoDB" id="88184at2"/>
<keyword evidence="4" id="KW-0472">Membrane</keyword>
<dbReference type="GO" id="GO:0016020">
    <property type="term" value="C:membrane"/>
    <property type="evidence" value="ECO:0007669"/>
    <property type="project" value="UniProtKB-SubCell"/>
</dbReference>
<dbReference type="RefSeq" id="WP_066070128.1">
    <property type="nucleotide sequence ID" value="NZ_FRBG01000012.1"/>
</dbReference>
<sequence length="140" mass="15684">MDKKDIINAITSGVGSILTYLIGRWDTTVQILAILMICDYVTGIMKAYRQQELSSSIGFKGLNKKIAIFIALILAHQLDLVSGMEVPLFRTATTYFYISNEGISICENLDSLGLPLPDFIRNTLLKVKEKNNKINKEEIL</sequence>
<accession>A0A150FQZ1</accession>
<dbReference type="Proteomes" id="UP000323392">
    <property type="component" value="Unassembled WGS sequence"/>
</dbReference>
<reference evidence="5 7" key="1">
    <citation type="submission" date="2016-02" db="EMBL/GenBank/DDBJ databases">
        <title>Draft genome sequence for Clostridium paradoxum JW-YL-7.</title>
        <authorList>
            <person name="Utturkar S.M."/>
            <person name="Lancaster A."/>
            <person name="Poole F.L."/>
            <person name="Adams M.W."/>
            <person name="Brown S.D."/>
        </authorList>
    </citation>
    <scope>NUCLEOTIDE SEQUENCE [LARGE SCALE GENOMIC DNA]</scope>
    <source>
        <strain evidence="5 7">JW-YL-7</strain>
    </source>
</reference>
<gene>
    <name evidence="5" type="ORF">JWYL7_1077</name>
    <name evidence="6" type="ORF">SAMN05661008_01538</name>
</gene>
<comment type="subcellular location">
    <subcellularLocation>
        <location evidence="1">Membrane</location>
        <topology evidence="1">Multi-pass membrane protein</topology>
    </subcellularLocation>
</comment>
<dbReference type="InterPro" id="IPR006480">
    <property type="entry name" value="Phage_holin_4_1"/>
</dbReference>
<dbReference type="Pfam" id="PF05105">
    <property type="entry name" value="Phage_holin_4_1"/>
    <property type="match status" value="1"/>
</dbReference>
<proteinExistence type="predicted"/>
<dbReference type="EMBL" id="LSFY01000001">
    <property type="protein sequence ID" value="KXZ40002.1"/>
    <property type="molecule type" value="Genomic_DNA"/>
</dbReference>
<evidence type="ECO:0000256" key="1">
    <source>
        <dbReference type="ARBA" id="ARBA00004141"/>
    </source>
</evidence>
<evidence type="ECO:0000313" key="8">
    <source>
        <dbReference type="Proteomes" id="UP000323392"/>
    </source>
</evidence>
<keyword evidence="2" id="KW-0812">Transmembrane</keyword>
<keyword evidence="3" id="KW-1133">Transmembrane helix</keyword>
<evidence type="ECO:0000256" key="3">
    <source>
        <dbReference type="ARBA" id="ARBA00022989"/>
    </source>
</evidence>
<protein>
    <submittedName>
        <fullName evidence="6">Holin, Cph1 family</fullName>
    </submittedName>
    <submittedName>
        <fullName evidence="5">Toxin secretion/phage lysis holin</fullName>
    </submittedName>
</protein>
<evidence type="ECO:0000313" key="5">
    <source>
        <dbReference type="EMBL" id="KXZ40002.1"/>
    </source>
</evidence>